<dbReference type="SUPFAM" id="SSF54593">
    <property type="entry name" value="Glyoxalase/Bleomycin resistance protein/Dihydroxybiphenyl dioxygenase"/>
    <property type="match status" value="1"/>
</dbReference>
<feature type="domain" description="VOC" evidence="1">
    <location>
        <begin position="2"/>
        <end position="115"/>
    </location>
</feature>
<gene>
    <name evidence="2" type="ORF">EV675_2819</name>
</gene>
<keyword evidence="3" id="KW-1185">Reference proteome</keyword>
<proteinExistence type="predicted"/>
<keyword evidence="2" id="KW-0456">Lyase</keyword>
<evidence type="ECO:0000313" key="2">
    <source>
        <dbReference type="EMBL" id="RZS86770.1"/>
    </source>
</evidence>
<dbReference type="InterPro" id="IPR041581">
    <property type="entry name" value="Glyoxalase_6"/>
</dbReference>
<dbReference type="PROSITE" id="PS51819">
    <property type="entry name" value="VOC"/>
    <property type="match status" value="1"/>
</dbReference>
<accession>A0A4Q7NQB5</accession>
<dbReference type="PANTHER" id="PTHR33993:SF2">
    <property type="entry name" value="VOC DOMAIN-CONTAINING PROTEIN"/>
    <property type="match status" value="1"/>
</dbReference>
<name>A0A4Q7NQB5_9BURK</name>
<dbReference type="Proteomes" id="UP000292445">
    <property type="component" value="Unassembled WGS sequence"/>
</dbReference>
<sequence>MTVSSIRMGYHVASDMATLSAFYRDALGLAPRFADGSRWAEFQAGASRFALAAPQEAPPDARGAVLVFACDDLDAVRAQVLAHGGRVLDQRDMGSHGRIVTAADPAGTVFQLYAR</sequence>
<dbReference type="GO" id="GO:0016829">
    <property type="term" value="F:lyase activity"/>
    <property type="evidence" value="ECO:0007669"/>
    <property type="project" value="UniProtKB-KW"/>
</dbReference>
<dbReference type="InterPro" id="IPR037523">
    <property type="entry name" value="VOC_core"/>
</dbReference>
<dbReference type="InterPro" id="IPR029068">
    <property type="entry name" value="Glyas_Bleomycin-R_OHBP_Dase"/>
</dbReference>
<evidence type="ECO:0000313" key="3">
    <source>
        <dbReference type="Proteomes" id="UP000292445"/>
    </source>
</evidence>
<dbReference type="AlphaFoldDB" id="A0A4Q7NQB5"/>
<dbReference type="Gene3D" id="3.10.180.10">
    <property type="entry name" value="2,3-Dihydroxybiphenyl 1,2-Dioxygenase, domain 1"/>
    <property type="match status" value="1"/>
</dbReference>
<dbReference type="RefSeq" id="WP_130357833.1">
    <property type="nucleotide sequence ID" value="NZ_SGXC01000001.1"/>
</dbReference>
<reference evidence="2 3" key="1">
    <citation type="submission" date="2019-02" db="EMBL/GenBank/DDBJ databases">
        <title>Genomic Encyclopedia of Type Strains, Phase IV (KMG-IV): sequencing the most valuable type-strain genomes for metagenomic binning, comparative biology and taxonomic classification.</title>
        <authorList>
            <person name="Goeker M."/>
        </authorList>
    </citation>
    <scope>NUCLEOTIDE SEQUENCE [LARGE SCALE GENOMIC DNA]</scope>
    <source>
        <strain evidence="2 3">K24</strain>
    </source>
</reference>
<protein>
    <submittedName>
        <fullName evidence="2">Putative enzyme related to lactoylglutathione lyase</fullName>
    </submittedName>
</protein>
<dbReference type="InterPro" id="IPR052164">
    <property type="entry name" value="Anthracycline_SecMetBiosynth"/>
</dbReference>
<dbReference type="PANTHER" id="PTHR33993">
    <property type="entry name" value="GLYOXALASE-RELATED"/>
    <property type="match status" value="1"/>
</dbReference>
<organism evidence="2 3">
    <name type="scientific">Pigmentiphaga kullae</name>
    <dbReference type="NCBI Taxonomy" id="151784"/>
    <lineage>
        <taxon>Bacteria</taxon>
        <taxon>Pseudomonadati</taxon>
        <taxon>Pseudomonadota</taxon>
        <taxon>Betaproteobacteria</taxon>
        <taxon>Burkholderiales</taxon>
        <taxon>Alcaligenaceae</taxon>
        <taxon>Pigmentiphaga</taxon>
    </lineage>
</organism>
<dbReference type="OrthoDB" id="8685562at2"/>
<comment type="caution">
    <text evidence="2">The sequence shown here is derived from an EMBL/GenBank/DDBJ whole genome shotgun (WGS) entry which is preliminary data.</text>
</comment>
<dbReference type="Pfam" id="PF18029">
    <property type="entry name" value="Glyoxalase_6"/>
    <property type="match status" value="1"/>
</dbReference>
<dbReference type="EMBL" id="SGXC01000001">
    <property type="protein sequence ID" value="RZS86770.1"/>
    <property type="molecule type" value="Genomic_DNA"/>
</dbReference>
<evidence type="ECO:0000259" key="1">
    <source>
        <dbReference type="PROSITE" id="PS51819"/>
    </source>
</evidence>